<dbReference type="Gene3D" id="3.40.30.10">
    <property type="entry name" value="Glutaredoxin"/>
    <property type="match status" value="1"/>
</dbReference>
<gene>
    <name evidence="1" type="ORF">ACIBG2_50695</name>
</gene>
<accession>A0ABW7ZCU3</accession>
<dbReference type="InterPro" id="IPR036249">
    <property type="entry name" value="Thioredoxin-like_sf"/>
</dbReference>
<evidence type="ECO:0000313" key="1">
    <source>
        <dbReference type="EMBL" id="MFI6505727.1"/>
    </source>
</evidence>
<dbReference type="RefSeq" id="WP_397092060.1">
    <property type="nucleotide sequence ID" value="NZ_JBITGY010000022.1"/>
</dbReference>
<dbReference type="CDD" id="cd02972">
    <property type="entry name" value="DsbA_family"/>
    <property type="match status" value="1"/>
</dbReference>
<evidence type="ECO:0000313" key="2">
    <source>
        <dbReference type="Proteomes" id="UP001612741"/>
    </source>
</evidence>
<reference evidence="1 2" key="1">
    <citation type="submission" date="2024-10" db="EMBL/GenBank/DDBJ databases">
        <title>The Natural Products Discovery Center: Release of the First 8490 Sequenced Strains for Exploring Actinobacteria Biosynthetic Diversity.</title>
        <authorList>
            <person name="Kalkreuter E."/>
            <person name="Kautsar S.A."/>
            <person name="Yang D."/>
            <person name="Bader C.D."/>
            <person name="Teijaro C.N."/>
            <person name="Fluegel L."/>
            <person name="Davis C.M."/>
            <person name="Simpson J.R."/>
            <person name="Lauterbach L."/>
            <person name="Steele A.D."/>
            <person name="Gui C."/>
            <person name="Meng S."/>
            <person name="Li G."/>
            <person name="Viehrig K."/>
            <person name="Ye F."/>
            <person name="Su P."/>
            <person name="Kiefer A.F."/>
            <person name="Nichols A."/>
            <person name="Cepeda A.J."/>
            <person name="Yan W."/>
            <person name="Fan B."/>
            <person name="Jiang Y."/>
            <person name="Adhikari A."/>
            <person name="Zheng C.-J."/>
            <person name="Schuster L."/>
            <person name="Cowan T.M."/>
            <person name="Smanski M.J."/>
            <person name="Chevrette M.G."/>
            <person name="De Carvalho L.P.S."/>
            <person name="Shen B."/>
        </authorList>
    </citation>
    <scope>NUCLEOTIDE SEQUENCE [LARGE SCALE GENOMIC DNA]</scope>
    <source>
        <strain evidence="1 2">NPDC050545</strain>
    </source>
</reference>
<sequence>MQVSFWFDPTCPYTWLTSRWLVEAAAVRPISITWRLLSLSALNEHLDVDPEGDTEGHLWLPARVCAAVELAHGSEALRRIYERLHELDDWDWAKALEAAGLPAALAAAADSAEFDDHLRASTAEGVAKVGSHVGTPIIAVENGPAWFGPVISQAPAGEAAGALWDATVVVAGTPGFHELKGGPHAL</sequence>
<protein>
    <submittedName>
        <fullName evidence="1">DsbA family protein</fullName>
    </submittedName>
</protein>
<organism evidence="1 2">
    <name type="scientific">Nonomuraea typhae</name>
    <dbReference type="NCBI Taxonomy" id="2603600"/>
    <lineage>
        <taxon>Bacteria</taxon>
        <taxon>Bacillati</taxon>
        <taxon>Actinomycetota</taxon>
        <taxon>Actinomycetes</taxon>
        <taxon>Streptosporangiales</taxon>
        <taxon>Streptosporangiaceae</taxon>
        <taxon>Nonomuraea</taxon>
    </lineage>
</organism>
<dbReference type="EMBL" id="JBITGY010000022">
    <property type="protein sequence ID" value="MFI6505727.1"/>
    <property type="molecule type" value="Genomic_DNA"/>
</dbReference>
<dbReference type="SUPFAM" id="SSF52833">
    <property type="entry name" value="Thioredoxin-like"/>
    <property type="match status" value="1"/>
</dbReference>
<proteinExistence type="predicted"/>
<name>A0ABW7ZCU3_9ACTN</name>
<dbReference type="Pfam" id="PF22234">
    <property type="entry name" value="Rv2466c-like"/>
    <property type="match status" value="1"/>
</dbReference>
<dbReference type="InterPro" id="IPR053977">
    <property type="entry name" value="Rv2466c-like"/>
</dbReference>
<keyword evidence="2" id="KW-1185">Reference proteome</keyword>
<dbReference type="Proteomes" id="UP001612741">
    <property type="component" value="Unassembled WGS sequence"/>
</dbReference>
<comment type="caution">
    <text evidence="1">The sequence shown here is derived from an EMBL/GenBank/DDBJ whole genome shotgun (WGS) entry which is preliminary data.</text>
</comment>